<dbReference type="AlphaFoldDB" id="A0A7G6RJG3"/>
<accession>A0A7G6RJG3</accession>
<sequence>MSKKAVGQRGSWFATVDEKELPCVHKHWLKWPHYHDPFKPVENGPSLAKIQEYVQAIQHGKIVILTNDTVLRDSQGMVSGFTRQSYVAMFAVDDVTFDPSTGLKFKITDRLSDLQ</sequence>
<name>A0A7G6RJG3_RHILV</name>
<dbReference type="Proteomes" id="UP000515518">
    <property type="component" value="Chromosome"/>
</dbReference>
<gene>
    <name evidence="1" type="ORF">HB770_11735</name>
</gene>
<protein>
    <submittedName>
        <fullName evidence="1">Uncharacterized protein</fullName>
    </submittedName>
</protein>
<reference evidence="2" key="1">
    <citation type="journal article" date="2020" name="Mol. Plant Microbe">
        <title>Rhizobial microsymbionts of the narrowly endemic Oxytropis species growing in Kamchatka are characterized by significant genetic diversity and possess a set of genes that are associated with T3SS and T6SS secretion systems and can affect the development of symbiosis.</title>
        <authorList>
            <person name="Safronova V."/>
            <person name="Guro P."/>
            <person name="Sazanova A."/>
            <person name="Kuznetsova I."/>
            <person name="Belimov A."/>
            <person name="Yakubov V."/>
            <person name="Chirak E."/>
            <person name="Afonin A."/>
            <person name="Gogolev Y."/>
            <person name="Andronov E."/>
            <person name="Tikhonovich I."/>
        </authorList>
    </citation>
    <scope>NUCLEOTIDE SEQUENCE [LARGE SCALE GENOMIC DNA]</scope>
    <source>
        <strain evidence="2">RCAM0610</strain>
    </source>
</reference>
<proteinExistence type="predicted"/>
<evidence type="ECO:0000313" key="2">
    <source>
        <dbReference type="Proteomes" id="UP000515518"/>
    </source>
</evidence>
<evidence type="ECO:0000313" key="1">
    <source>
        <dbReference type="EMBL" id="QND42395.1"/>
    </source>
</evidence>
<dbReference type="EMBL" id="CP050549">
    <property type="protein sequence ID" value="QND42395.1"/>
    <property type="molecule type" value="Genomic_DNA"/>
</dbReference>
<organism evidence="1 2">
    <name type="scientific">Rhizobium leguminosarum bv. viciae</name>
    <dbReference type="NCBI Taxonomy" id="387"/>
    <lineage>
        <taxon>Bacteria</taxon>
        <taxon>Pseudomonadati</taxon>
        <taxon>Pseudomonadota</taxon>
        <taxon>Alphaproteobacteria</taxon>
        <taxon>Hyphomicrobiales</taxon>
        <taxon>Rhizobiaceae</taxon>
        <taxon>Rhizobium/Agrobacterium group</taxon>
        <taxon>Rhizobium</taxon>
    </lineage>
</organism>